<dbReference type="HAMAP" id="MF_00111">
    <property type="entry name" value="MurA"/>
    <property type="match status" value="1"/>
</dbReference>
<comment type="subcellular location">
    <subcellularLocation>
        <location evidence="1 13">Cytoplasm</location>
    </subcellularLocation>
</comment>
<evidence type="ECO:0000313" key="16">
    <source>
        <dbReference type="Proteomes" id="UP000422569"/>
    </source>
</evidence>
<feature type="binding site" evidence="13">
    <location>
        <begin position="131"/>
        <end position="135"/>
    </location>
    <ligand>
        <name>UDP-N-acetyl-alpha-D-glucosamine</name>
        <dbReference type="ChEBI" id="CHEBI:57705"/>
    </ligand>
</feature>
<comment type="similarity">
    <text evidence="11 13">Belongs to the EPSP synthase family. MurA subfamily.</text>
</comment>
<evidence type="ECO:0000256" key="3">
    <source>
        <dbReference type="ARBA" id="ARBA00022490"/>
    </source>
</evidence>
<dbReference type="GO" id="GO:0051301">
    <property type="term" value="P:cell division"/>
    <property type="evidence" value="ECO:0007669"/>
    <property type="project" value="UniProtKB-KW"/>
</dbReference>
<dbReference type="Proteomes" id="UP000422569">
    <property type="component" value="Chromosome"/>
</dbReference>
<feature type="binding site" evidence="13">
    <location>
        <position position="316"/>
    </location>
    <ligand>
        <name>UDP-N-acetyl-alpha-D-glucosamine</name>
        <dbReference type="ChEBI" id="CHEBI:57705"/>
    </ligand>
</feature>
<dbReference type="KEGG" id="mpar:F7D14_09250"/>
<feature type="domain" description="Enolpyruvate transferase" evidence="14">
    <location>
        <begin position="7"/>
        <end position="417"/>
    </location>
</feature>
<keyword evidence="6 13" id="KW-0133">Cell shape</keyword>
<dbReference type="Gene3D" id="3.65.10.10">
    <property type="entry name" value="Enolpyruvate transferase domain"/>
    <property type="match status" value="2"/>
</dbReference>
<feature type="binding site" evidence="13">
    <location>
        <begin position="22"/>
        <end position="23"/>
    </location>
    <ligand>
        <name>phosphoenolpyruvate</name>
        <dbReference type="ChEBI" id="CHEBI:58702"/>
    </ligand>
</feature>
<dbReference type="CDD" id="cd01555">
    <property type="entry name" value="UdpNAET"/>
    <property type="match status" value="1"/>
</dbReference>
<keyword evidence="5 13" id="KW-0808">Transferase</keyword>
<dbReference type="InterPro" id="IPR036968">
    <property type="entry name" value="Enolpyruvate_Tfrase_sf"/>
</dbReference>
<dbReference type="FunFam" id="3.65.10.10:FF:000001">
    <property type="entry name" value="UDP-N-acetylglucosamine 1-carboxyvinyltransferase"/>
    <property type="match status" value="1"/>
</dbReference>
<organism evidence="15 16">
    <name type="scientific">Methylocystis parvus</name>
    <dbReference type="NCBI Taxonomy" id="134"/>
    <lineage>
        <taxon>Bacteria</taxon>
        <taxon>Pseudomonadati</taxon>
        <taxon>Pseudomonadota</taxon>
        <taxon>Alphaproteobacteria</taxon>
        <taxon>Hyphomicrobiales</taxon>
        <taxon>Methylocystaceae</taxon>
        <taxon>Methylocystis</taxon>
    </lineage>
</organism>
<comment type="catalytic activity">
    <reaction evidence="12 13">
        <text>phosphoenolpyruvate + UDP-N-acetyl-alpha-D-glucosamine = UDP-N-acetyl-3-O-(1-carboxyvinyl)-alpha-D-glucosamine + phosphate</text>
        <dbReference type="Rhea" id="RHEA:18681"/>
        <dbReference type="ChEBI" id="CHEBI:43474"/>
        <dbReference type="ChEBI" id="CHEBI:57705"/>
        <dbReference type="ChEBI" id="CHEBI:58702"/>
        <dbReference type="ChEBI" id="CHEBI:68483"/>
        <dbReference type="EC" id="2.5.1.7"/>
    </reaction>
</comment>
<keyword evidence="3 13" id="KW-0963">Cytoplasm</keyword>
<dbReference type="GO" id="GO:0008760">
    <property type="term" value="F:UDP-N-acetylglucosamine 1-carboxyvinyltransferase activity"/>
    <property type="evidence" value="ECO:0007669"/>
    <property type="project" value="UniProtKB-UniRule"/>
</dbReference>
<dbReference type="InterPro" id="IPR050068">
    <property type="entry name" value="MurA_subfamily"/>
</dbReference>
<protein>
    <recommendedName>
        <fullName evidence="13">UDP-N-acetylglucosamine 1-carboxyvinyltransferase</fullName>
        <ecNumber evidence="13">2.5.1.7</ecNumber>
    </recommendedName>
    <alternativeName>
        <fullName evidence="13">Enoylpyruvate transferase</fullName>
    </alternativeName>
    <alternativeName>
        <fullName evidence="13">UDP-N-acetylglucosamine enolpyruvyl transferase</fullName>
        <shortName evidence="13">EPT</shortName>
    </alternativeName>
</protein>
<feature type="binding site" evidence="13">
    <location>
        <position position="102"/>
    </location>
    <ligand>
        <name>UDP-N-acetyl-alpha-D-glucosamine</name>
        <dbReference type="ChEBI" id="CHEBI:57705"/>
    </ligand>
</feature>
<dbReference type="GO" id="GO:0019277">
    <property type="term" value="P:UDP-N-acetylgalactosamine biosynthetic process"/>
    <property type="evidence" value="ECO:0007669"/>
    <property type="project" value="InterPro"/>
</dbReference>
<dbReference type="SUPFAM" id="SSF55205">
    <property type="entry name" value="EPT/RTPC-like"/>
    <property type="match status" value="1"/>
</dbReference>
<dbReference type="GO" id="GO:0009252">
    <property type="term" value="P:peptidoglycan biosynthetic process"/>
    <property type="evidence" value="ECO:0007669"/>
    <property type="project" value="UniProtKB-UniRule"/>
</dbReference>
<feature type="modified residue" description="2-(S-cysteinyl)pyruvic acid O-phosphothioketal" evidence="13">
    <location>
        <position position="126"/>
    </location>
</feature>
<dbReference type="UniPathway" id="UPA00219"/>
<evidence type="ECO:0000256" key="5">
    <source>
        <dbReference type="ARBA" id="ARBA00022679"/>
    </source>
</evidence>
<keyword evidence="8 13" id="KW-0131">Cell cycle</keyword>
<evidence type="ECO:0000256" key="7">
    <source>
        <dbReference type="ARBA" id="ARBA00022984"/>
    </source>
</evidence>
<dbReference type="GO" id="GO:0008360">
    <property type="term" value="P:regulation of cell shape"/>
    <property type="evidence" value="ECO:0007669"/>
    <property type="project" value="UniProtKB-KW"/>
</dbReference>
<dbReference type="InterPro" id="IPR013792">
    <property type="entry name" value="RNA3'P_cycl/enolpyr_Trfase_a/b"/>
</dbReference>
<evidence type="ECO:0000256" key="10">
    <source>
        <dbReference type="ARBA" id="ARBA00023317"/>
    </source>
</evidence>
<evidence type="ECO:0000256" key="4">
    <source>
        <dbReference type="ARBA" id="ARBA00022618"/>
    </source>
</evidence>
<comment type="pathway">
    <text evidence="2 13">Cell wall biogenesis; peptidoglycan biosynthesis.</text>
</comment>
<evidence type="ECO:0000313" key="15">
    <source>
        <dbReference type="EMBL" id="QGM97630.1"/>
    </source>
</evidence>
<keyword evidence="4 13" id="KW-0132">Cell division</keyword>
<comment type="caution">
    <text evidence="13">Lacks conserved residue(s) required for the propagation of feature annotation.</text>
</comment>
<dbReference type="EC" id="2.5.1.7" evidence="13"/>
<evidence type="ECO:0000259" key="14">
    <source>
        <dbReference type="Pfam" id="PF00275"/>
    </source>
</evidence>
<evidence type="ECO:0000256" key="1">
    <source>
        <dbReference type="ARBA" id="ARBA00004496"/>
    </source>
</evidence>
<sequence>MDRIKITGGSTLNGVIPISGAKNAALPLMIASLLTKETLTLENMPLLADVTQLERILGNHGVDFTISGKRKGDTENAGRTVHFTAKEIVDTTAPYELVSRMRASFWVFAPLLARMGECRVSLPGGCAIGTRPVDLLLMALEKLGARIEIENGYVVGTARDGLIGGEIDFDKVTVGGTHTALMAATLARGTSVIRNAAREPEIVDLADCLTKMGAKISGAGSSTIEVEGVTSLSGARHSVMPDRIEAGTYAMAVAMTGGDVLLAGARADSLQAALDVLKQSGATVTETNEGLRVYRNGAGIAPVDVETAPFPAFPTDLQAQFMALMTRAGGTSRIRETIFENRFMHVQELARLGAHIKLEGDTAIVTGSDHLEGAPVMATDLRASVSLVIAALAARGETTINRVYHLDRGFERLEKKLSGCGAQIERISGHG</sequence>
<evidence type="ECO:0000256" key="9">
    <source>
        <dbReference type="ARBA" id="ARBA00023316"/>
    </source>
</evidence>
<keyword evidence="10 13" id="KW-0670">Pyruvate</keyword>
<comment type="function">
    <text evidence="13">Cell wall formation. Adds enolpyruvyl to UDP-N-acetylglucosamine.</text>
</comment>
<proteinExistence type="inferred from homology"/>
<evidence type="ECO:0000256" key="13">
    <source>
        <dbReference type="HAMAP-Rule" id="MF_00111"/>
    </source>
</evidence>
<evidence type="ECO:0000256" key="8">
    <source>
        <dbReference type="ARBA" id="ARBA00023306"/>
    </source>
</evidence>
<evidence type="ECO:0000256" key="12">
    <source>
        <dbReference type="ARBA" id="ARBA00047527"/>
    </source>
</evidence>
<evidence type="ECO:0000256" key="11">
    <source>
        <dbReference type="ARBA" id="ARBA00038367"/>
    </source>
</evidence>
<dbReference type="NCBIfam" id="TIGR01072">
    <property type="entry name" value="murA"/>
    <property type="match status" value="1"/>
</dbReference>
<dbReference type="EMBL" id="CP044331">
    <property type="protein sequence ID" value="QGM97630.1"/>
    <property type="molecule type" value="Genomic_DNA"/>
</dbReference>
<dbReference type="Pfam" id="PF00275">
    <property type="entry name" value="EPSP_synthase"/>
    <property type="match status" value="1"/>
</dbReference>
<accession>A0A6B8MAF0</accession>
<dbReference type="RefSeq" id="WP_016917674.1">
    <property type="nucleotide sequence ID" value="NZ_CP044331.1"/>
</dbReference>
<dbReference type="InterPro" id="IPR001986">
    <property type="entry name" value="Enolpyruvate_Tfrase_dom"/>
</dbReference>
<keyword evidence="7 13" id="KW-0573">Peptidoglycan synthesis</keyword>
<dbReference type="PANTHER" id="PTHR43783:SF1">
    <property type="entry name" value="UDP-N-ACETYLGLUCOSAMINE 1-CARBOXYVINYLTRANSFERASE"/>
    <property type="match status" value="1"/>
</dbReference>
<feature type="active site" description="Proton donor" evidence="13">
    <location>
        <position position="126"/>
    </location>
</feature>
<dbReference type="GO" id="GO:0071555">
    <property type="term" value="P:cell wall organization"/>
    <property type="evidence" value="ECO:0007669"/>
    <property type="project" value="UniProtKB-KW"/>
</dbReference>
<gene>
    <name evidence="13 15" type="primary">murA</name>
    <name evidence="15" type="ORF">F7D14_09250</name>
</gene>
<keyword evidence="16" id="KW-1185">Reference proteome</keyword>
<evidence type="ECO:0000256" key="2">
    <source>
        <dbReference type="ARBA" id="ARBA00004752"/>
    </source>
</evidence>
<dbReference type="PANTHER" id="PTHR43783">
    <property type="entry name" value="UDP-N-ACETYLGLUCOSAMINE 1-CARBOXYVINYLTRANSFERASE"/>
    <property type="match status" value="1"/>
</dbReference>
<dbReference type="NCBIfam" id="NF006873">
    <property type="entry name" value="PRK09369.1"/>
    <property type="match status" value="1"/>
</dbReference>
<evidence type="ECO:0000256" key="6">
    <source>
        <dbReference type="ARBA" id="ARBA00022960"/>
    </source>
</evidence>
<feature type="binding site" evidence="13">
    <location>
        <position position="338"/>
    </location>
    <ligand>
        <name>UDP-N-acetyl-alpha-D-glucosamine</name>
        <dbReference type="ChEBI" id="CHEBI:57705"/>
    </ligand>
</feature>
<reference evidence="15 16" key="1">
    <citation type="submission" date="2019-09" db="EMBL/GenBank/DDBJ databases">
        <title>Isolation and complete genome sequencing of Methylocystis species.</title>
        <authorList>
            <person name="Rumah B.L."/>
            <person name="Stead C.E."/>
            <person name="Stevens B.C."/>
            <person name="Minton N.P."/>
            <person name="Grosse-Honebrink A."/>
            <person name="Zhang Y."/>
        </authorList>
    </citation>
    <scope>NUCLEOTIDE SEQUENCE [LARGE SCALE GENOMIC DNA]</scope>
    <source>
        <strain evidence="15 16">BRCS2</strain>
    </source>
</reference>
<dbReference type="GO" id="GO:0005737">
    <property type="term" value="C:cytoplasm"/>
    <property type="evidence" value="ECO:0007669"/>
    <property type="project" value="UniProtKB-SubCell"/>
</dbReference>
<dbReference type="InterPro" id="IPR005750">
    <property type="entry name" value="UDP_GlcNAc_COvinyl_MurA"/>
</dbReference>
<keyword evidence="9 13" id="KW-0961">Cell wall biogenesis/degradation</keyword>
<dbReference type="AlphaFoldDB" id="A0A6B8MAF0"/>
<name>A0A6B8MAF0_9HYPH</name>